<dbReference type="InterPro" id="IPR012337">
    <property type="entry name" value="RNaseH-like_sf"/>
</dbReference>
<dbReference type="PANTHER" id="PTHR46562:SF1">
    <property type="entry name" value="SERINE_THREONINE-PROTEIN KINASE ULK4"/>
    <property type="match status" value="1"/>
</dbReference>
<dbReference type="SUPFAM" id="SSF50249">
    <property type="entry name" value="Nucleic acid-binding proteins"/>
    <property type="match status" value="1"/>
</dbReference>
<feature type="domain" description="Protein kinase" evidence="7">
    <location>
        <begin position="23"/>
        <end position="343"/>
    </location>
</feature>
<dbReference type="GO" id="GO:0003676">
    <property type="term" value="F:nucleic acid binding"/>
    <property type="evidence" value="ECO:0007669"/>
    <property type="project" value="InterPro"/>
</dbReference>
<dbReference type="InterPro" id="IPR002562">
    <property type="entry name" value="3'-5'_exonuclease_dom"/>
</dbReference>
<dbReference type="Gene3D" id="1.10.1410.10">
    <property type="match status" value="1"/>
</dbReference>
<dbReference type="EMBL" id="QUTA01011400">
    <property type="protein sequence ID" value="RHX98552.1"/>
    <property type="molecule type" value="Genomic_DNA"/>
</dbReference>
<gene>
    <name evidence="8" type="ORF">DYB25_001287</name>
</gene>
<dbReference type="InterPro" id="IPR008271">
    <property type="entry name" value="Ser/Thr_kinase_AS"/>
</dbReference>
<dbReference type="Pfam" id="PF00069">
    <property type="entry name" value="Pkinase"/>
    <property type="match status" value="2"/>
</dbReference>
<dbReference type="GO" id="GO:0008408">
    <property type="term" value="F:3'-5' exonuclease activity"/>
    <property type="evidence" value="ECO:0007669"/>
    <property type="project" value="InterPro"/>
</dbReference>
<dbReference type="SUPFAM" id="SSF81631">
    <property type="entry name" value="PAP/OAS1 substrate-binding domain"/>
    <property type="match status" value="1"/>
</dbReference>
<dbReference type="Gene3D" id="1.10.510.10">
    <property type="entry name" value="Transferase(Phosphotransferase) domain 1"/>
    <property type="match status" value="2"/>
</dbReference>
<evidence type="ECO:0000256" key="3">
    <source>
        <dbReference type="ARBA" id="ARBA00022741"/>
    </source>
</evidence>
<dbReference type="Gene3D" id="3.30.200.20">
    <property type="entry name" value="Phosphorylase Kinase, domain 1"/>
    <property type="match status" value="1"/>
</dbReference>
<dbReference type="VEuPathDB" id="FungiDB:H257_01261"/>
<sequence>MMYPDSTERYKCSGQGGGPMENYNIYDEIGRGQHSYVYKARRKRSIEYMAVKSTAKDRMNKILNEVQFLRTFSSPYVLKFHNWYESSNHIWIIFEFCIGGDLLNLITQDKTLPESTIKSFGYDMLMGLQYLHSNGVIYCDLKPANVLIDEYGGLKGDKLAPGSPHYMAPELFEQHPVHSFASDFWALQLSPLPPPKTAPPPHRNLARPHQPVKLSTPKPAPHRIFTTLDGVVQPIVACADIEAVAVPRINDTLVPFAVVPVASLATQADIEAKLEQLYHYLRRNDVTVSDKHNALAYLFSISTSSKVANIIVNSSLMTLLGKLLEQSTSSALSSRLGLVLGYVVRYATFIAPDVVASLAPILVQAMDVENVQITRRVVACMGELAFYSVTQHQPLSCALVQSLVRALQADDVIVRHYAVQTVGNILTHSSDDSDVGVVDPFVTPAVALALIEKSLREASPPNLQMAAMLTLSQVLKHTLSQVLNHHNSNDAVFGLVARNLSIVWDHLWLARGSHHFYRWAIASFNVLNVTLQHAAQDTHAFLASICTPDSFDQLSQVLRRREHEEDSSIGGADNPAGGRFKEGEAKLTNLVQGKLLLLVYFGLQLSRDFAVCFVNSDLLQAVDSILSARHPHASAATKSYALQSAHQVVTLSVRIALEVTASLSKRADVLPLFDALLGKLLHYPACRQGLVDTLLDNANHEYEGFVHGLANVVQTPHATSSAIKALLAVLSNQDIVCDVVALNQVWFQSALVQVAQVVLSDTSSPDVLVDGIRVISSALDMFAPAPYVDEFVVHHLLPTFHGLLHSSTNDSARRFAVELLYSIVLRDVAFASILHRLDLIGPVLNLVGHTMSPSTTKLVVLVVTSHEVPVAALLALGLPSILSQAVLTVDNHALVGPTGDLLEAMYALLYDQYIAMTKEEAASSSPDPTLALYAQHLHVFVQCLPRLVDLCTLSSHHEDAQTCVDSASRCISILCQWIGTSLKAKKALSLRDFDVKTLIGTGMLGHVYVAQYKGSRQYFAIKSMWKADVVDRNMLKHVQCEKQTMESLRHPFLIKCYATFQTSDQLHFVLEYVPGGDLFKWLHEFHRFYDHEAKFFAAELVLVLEFMHREGYIYRDLKPENIVLDAYGHIRVIDCGFAKYVGNPEDNGRCTTSVGTPQYLAPEQLRKKDRSYTQAVDWWAFGCVVFELLMGRTPFYRSPNDTPYELYTRVVQGKLTFGDRFTPHAKACFVFNEYWHSGGVEGSALRCHSRTNGGEGVKKRRKCVSKAERLAKKALAGALTEEQRLRQMQPLLESNRSEDWDSANRLVESPATQVLFLSSLLRKQQGRAAAHYMKRWSHPPQYELSTLLKTPALLAILDADASTAATFLNTCADNPVPLSSQSMYFILHQFVLPWIANELDAPLQTLLHNFSPLKWLLLEHALVTGQGRHLVNQYAYVCQELKRTSSSLTPWWPSELTDVSTADTRERIRHTMEAALQRAWPDASVHLFGSSKTNLCQPSDDVDLCVLVPSCDVRGADSADLAADMHGHLALYFPAPDAVVVRHARIPVIKTRDADSHLRVDLCVNNMAALWNTALLEAYLARFPVLRPLCQCIRLWAKARALVGTSHMLSSYSMVLLVIHWLQSRRVVPFVDVAYTDALDVSAIHGAIARAFENAVPPCALQTQLPPVSELLVDFFVFWASDFPYATAIASLRRHDLTKPKSCHSQPLLYLEDPIETGRNLGSYLNRDSQRVLRNEMVRVCVLVRQWQQLQPSPSLLLHSVSFGTSAESQYDPDALTACILRRRAPHSQCFTMTGDVVFRERTHGLHISTITSDETEARRVVASAVRLGVVGVDCEGAALGRHGPICLVAVAVGCHVSLFDIYTNPALMNVLKPLLEDPTTLKVLHDCRKDSDALYHQFGIALTNVFDTQVGHAERQRQRGLKKAKQGAKYMQVSSTHVIPLGNANHECIAFGDLLWQCLSIEEPDKHHVKAAMTTSTWTQRPLSAQLMHYAAVDVLYLAVLYRVLVKALSADALALAQHRTAQYVACREWIYSSFHDNAVVPIGHYVDGWINNVTPHTVFVSISPSHVAAVAVPPHGAPPLPDSAMQHQLHVGDAVSVYIESVDAGAIVGRFRIPSEVG</sequence>
<dbReference type="SUPFAM" id="SSF81301">
    <property type="entry name" value="Nucleotidyltransferase"/>
    <property type="match status" value="1"/>
</dbReference>
<evidence type="ECO:0000256" key="2">
    <source>
        <dbReference type="ARBA" id="ARBA00022679"/>
    </source>
</evidence>
<dbReference type="VEuPathDB" id="FungiDB:H257_01262"/>
<name>A0A396ZS23_APHAT</name>
<dbReference type="Gene3D" id="1.25.10.10">
    <property type="entry name" value="Leucine-rich Repeat Variant"/>
    <property type="match status" value="1"/>
</dbReference>
<evidence type="ECO:0000313" key="9">
    <source>
        <dbReference type="Proteomes" id="UP000266239"/>
    </source>
</evidence>
<keyword evidence="4" id="KW-0418">Kinase</keyword>
<dbReference type="PROSITE" id="PS50011">
    <property type="entry name" value="PROTEIN_KINASE_DOM"/>
    <property type="match status" value="2"/>
</dbReference>
<evidence type="ECO:0000256" key="6">
    <source>
        <dbReference type="PROSITE-ProRule" id="PRU10141"/>
    </source>
</evidence>
<dbReference type="InterPro" id="IPR017441">
    <property type="entry name" value="Protein_kinase_ATP_BS"/>
</dbReference>
<dbReference type="SUPFAM" id="SSF56112">
    <property type="entry name" value="Protein kinase-like (PK-like)"/>
    <property type="match status" value="2"/>
</dbReference>
<dbReference type="GO" id="GO:0006139">
    <property type="term" value="P:nucleobase-containing compound metabolic process"/>
    <property type="evidence" value="ECO:0007669"/>
    <property type="project" value="InterPro"/>
</dbReference>
<keyword evidence="5 6" id="KW-0067">ATP-binding</keyword>
<dbReference type="InterPro" id="IPR012340">
    <property type="entry name" value="NA-bd_OB-fold"/>
</dbReference>
<dbReference type="Gene3D" id="3.30.460.10">
    <property type="entry name" value="Beta Polymerase, domain 2"/>
    <property type="match status" value="1"/>
</dbReference>
<dbReference type="InterPro" id="IPR011989">
    <property type="entry name" value="ARM-like"/>
</dbReference>
<dbReference type="GO" id="GO:0004674">
    <property type="term" value="F:protein serine/threonine kinase activity"/>
    <property type="evidence" value="ECO:0007669"/>
    <property type="project" value="UniProtKB-KW"/>
</dbReference>
<dbReference type="Gene3D" id="3.30.420.10">
    <property type="entry name" value="Ribonuclease H-like superfamily/Ribonuclease H"/>
    <property type="match status" value="1"/>
</dbReference>
<dbReference type="SMART" id="SM00220">
    <property type="entry name" value="S_TKc"/>
    <property type="match status" value="2"/>
</dbReference>
<dbReference type="SMART" id="SM00474">
    <property type="entry name" value="35EXOc"/>
    <property type="match status" value="1"/>
</dbReference>
<dbReference type="FunFam" id="3.30.200.20:FF:000042">
    <property type="entry name" value="Aurora kinase A"/>
    <property type="match status" value="1"/>
</dbReference>
<dbReference type="VEuPathDB" id="FungiDB:H257_01265"/>
<proteinExistence type="predicted"/>
<dbReference type="SUPFAM" id="SSF48371">
    <property type="entry name" value="ARM repeat"/>
    <property type="match status" value="1"/>
</dbReference>
<dbReference type="InterPro" id="IPR011009">
    <property type="entry name" value="Kinase-like_dom_sf"/>
</dbReference>
<keyword evidence="2" id="KW-0808">Transferase</keyword>
<dbReference type="InterPro" id="IPR045270">
    <property type="entry name" value="STKc_AGC"/>
</dbReference>
<dbReference type="PROSITE" id="PS00107">
    <property type="entry name" value="PROTEIN_KINASE_ATP"/>
    <property type="match status" value="1"/>
</dbReference>
<feature type="binding site" evidence="6">
    <location>
        <position position="52"/>
    </location>
    <ligand>
        <name>ATP</name>
        <dbReference type="ChEBI" id="CHEBI:30616"/>
    </ligand>
</feature>
<keyword evidence="1" id="KW-0723">Serine/threonine-protein kinase</keyword>
<comment type="caution">
    <text evidence="8">The sequence shown here is derived from an EMBL/GenBank/DDBJ whole genome shotgun (WGS) entry which is preliminary data.</text>
</comment>
<dbReference type="PANTHER" id="PTHR46562">
    <property type="entry name" value="SERINE/THREONINE-KINASE ULK4-LIKE PROTEIN-RELATED"/>
    <property type="match status" value="1"/>
</dbReference>
<dbReference type="CDD" id="cd05402">
    <property type="entry name" value="NT_PAP_TUTase"/>
    <property type="match status" value="1"/>
</dbReference>
<dbReference type="PROSITE" id="PS00108">
    <property type="entry name" value="PROTEIN_KINASE_ST"/>
    <property type="match status" value="2"/>
</dbReference>
<reference evidence="8 9" key="1">
    <citation type="submission" date="2018-08" db="EMBL/GenBank/DDBJ databases">
        <title>Aphanomyces genome sequencing and annotation.</title>
        <authorList>
            <person name="Minardi D."/>
            <person name="Oidtmann B."/>
            <person name="Van Der Giezen M."/>
            <person name="Studholme D.J."/>
        </authorList>
    </citation>
    <scope>NUCLEOTIDE SEQUENCE [LARGE SCALE GENOMIC DNA]</scope>
    <source>
        <strain evidence="8 9">Yx</strain>
    </source>
</reference>
<dbReference type="InterPro" id="IPR044591">
    <property type="entry name" value="RUK"/>
</dbReference>
<organism evidence="8 9">
    <name type="scientific">Aphanomyces astaci</name>
    <name type="common">Crayfish plague agent</name>
    <dbReference type="NCBI Taxonomy" id="112090"/>
    <lineage>
        <taxon>Eukaryota</taxon>
        <taxon>Sar</taxon>
        <taxon>Stramenopiles</taxon>
        <taxon>Oomycota</taxon>
        <taxon>Saprolegniomycetes</taxon>
        <taxon>Saprolegniales</taxon>
        <taxon>Verrucalvaceae</taxon>
        <taxon>Aphanomyces</taxon>
    </lineage>
</organism>
<dbReference type="InterPro" id="IPR043519">
    <property type="entry name" value="NT_sf"/>
</dbReference>
<keyword evidence="3 6" id="KW-0547">Nucleotide-binding</keyword>
<evidence type="ECO:0000256" key="1">
    <source>
        <dbReference type="ARBA" id="ARBA00022527"/>
    </source>
</evidence>
<evidence type="ECO:0000313" key="8">
    <source>
        <dbReference type="EMBL" id="RHX98552.1"/>
    </source>
</evidence>
<protein>
    <recommendedName>
        <fullName evidence="7">Protein kinase domain-containing protein</fullName>
    </recommendedName>
</protein>
<dbReference type="InterPro" id="IPR036397">
    <property type="entry name" value="RNaseH_sf"/>
</dbReference>
<dbReference type="CDD" id="cd05123">
    <property type="entry name" value="STKc_AGC"/>
    <property type="match status" value="1"/>
</dbReference>
<accession>A0A396ZS23</accession>
<dbReference type="GO" id="GO:0005524">
    <property type="term" value="F:ATP binding"/>
    <property type="evidence" value="ECO:0007669"/>
    <property type="project" value="UniProtKB-UniRule"/>
</dbReference>
<dbReference type="GO" id="GO:0008017">
    <property type="term" value="F:microtubule binding"/>
    <property type="evidence" value="ECO:0007669"/>
    <property type="project" value="InterPro"/>
</dbReference>
<dbReference type="InterPro" id="IPR016024">
    <property type="entry name" value="ARM-type_fold"/>
</dbReference>
<dbReference type="Proteomes" id="UP000266239">
    <property type="component" value="Unassembled WGS sequence"/>
</dbReference>
<evidence type="ECO:0000256" key="5">
    <source>
        <dbReference type="ARBA" id="ARBA00022840"/>
    </source>
</evidence>
<dbReference type="InterPro" id="IPR054708">
    <property type="entry name" value="MTPAP-like_central"/>
</dbReference>
<evidence type="ECO:0000259" key="7">
    <source>
        <dbReference type="PROSITE" id="PS50011"/>
    </source>
</evidence>
<dbReference type="SUPFAM" id="SSF53098">
    <property type="entry name" value="Ribonuclease H-like"/>
    <property type="match status" value="1"/>
</dbReference>
<feature type="domain" description="Protein kinase" evidence="7">
    <location>
        <begin position="993"/>
        <end position="1292"/>
    </location>
</feature>
<evidence type="ECO:0000256" key="4">
    <source>
        <dbReference type="ARBA" id="ARBA00022777"/>
    </source>
</evidence>
<dbReference type="Pfam" id="PF22600">
    <property type="entry name" value="MTPAP-like_central"/>
    <property type="match status" value="1"/>
</dbReference>
<dbReference type="Pfam" id="PF01612">
    <property type="entry name" value="DNA_pol_A_exo1"/>
    <property type="match status" value="1"/>
</dbReference>
<dbReference type="InterPro" id="IPR000719">
    <property type="entry name" value="Prot_kinase_dom"/>
</dbReference>